<feature type="compositionally biased region" description="Low complexity" evidence="1">
    <location>
        <begin position="26"/>
        <end position="41"/>
    </location>
</feature>
<protein>
    <recommendedName>
        <fullName evidence="4">Lipoprotein</fullName>
    </recommendedName>
</protein>
<dbReference type="RefSeq" id="WP_166077720.1">
    <property type="nucleotide sequence ID" value="NZ_JAAJBT010000006.1"/>
</dbReference>
<dbReference type="EMBL" id="JAAJBT010000006">
    <property type="protein sequence ID" value="NHM02600.1"/>
    <property type="molecule type" value="Genomic_DNA"/>
</dbReference>
<evidence type="ECO:0000313" key="3">
    <source>
        <dbReference type="Proteomes" id="UP000800984"/>
    </source>
</evidence>
<dbReference type="Proteomes" id="UP000800984">
    <property type="component" value="Unassembled WGS sequence"/>
</dbReference>
<reference evidence="2 3" key="1">
    <citation type="submission" date="2020-02" db="EMBL/GenBank/DDBJ databases">
        <authorList>
            <person name="Chen W.-M."/>
        </authorList>
    </citation>
    <scope>NUCLEOTIDE SEQUENCE [LARGE SCALE GENOMIC DNA]</scope>
    <source>
        <strain evidence="2 3">KDG-16</strain>
    </source>
</reference>
<organism evidence="2 3">
    <name type="scientific">Flavobacterium difficile</name>
    <dbReference type="NCBI Taxonomy" id="2709659"/>
    <lineage>
        <taxon>Bacteria</taxon>
        <taxon>Pseudomonadati</taxon>
        <taxon>Bacteroidota</taxon>
        <taxon>Flavobacteriia</taxon>
        <taxon>Flavobacteriales</taxon>
        <taxon>Flavobacteriaceae</taxon>
        <taxon>Flavobacterium</taxon>
    </lineage>
</organism>
<feature type="region of interest" description="Disordered" evidence="1">
    <location>
        <begin position="19"/>
        <end position="41"/>
    </location>
</feature>
<evidence type="ECO:0000313" key="2">
    <source>
        <dbReference type="EMBL" id="NHM02600.1"/>
    </source>
</evidence>
<evidence type="ECO:0008006" key="4">
    <source>
        <dbReference type="Google" id="ProtNLM"/>
    </source>
</evidence>
<name>A0ABX0I8W7_9FLAO</name>
<sequence length="155" mass="17091">MKKIALVFLAAIVLTNCKKESEENTEQNPTQPQTTTQKATPTIEESCYVFDDGANNITLEITEIDEEIKGNLTYAFVEKDKNTGTVTGKIKNGILVLNYTFQSEGQLSKREVAFKIEGTTLLEGSGELNATGTAFKNIDQLNFVTKMPLTLTDCK</sequence>
<gene>
    <name evidence="2" type="ORF">G4D72_10835</name>
</gene>
<accession>A0ABX0I8W7</accession>
<proteinExistence type="predicted"/>
<comment type="caution">
    <text evidence="2">The sequence shown here is derived from an EMBL/GenBank/DDBJ whole genome shotgun (WGS) entry which is preliminary data.</text>
</comment>
<evidence type="ECO:0000256" key="1">
    <source>
        <dbReference type="SAM" id="MobiDB-lite"/>
    </source>
</evidence>
<keyword evidence="3" id="KW-1185">Reference proteome</keyword>